<dbReference type="SUPFAM" id="SSF52058">
    <property type="entry name" value="L domain-like"/>
    <property type="match status" value="1"/>
</dbReference>
<dbReference type="FunFam" id="1.10.510.10:FF:000657">
    <property type="entry name" value="Putative inactive leucine-rich repeat receptor-like protein kinase"/>
    <property type="match status" value="1"/>
</dbReference>
<dbReference type="GO" id="GO:0016020">
    <property type="term" value="C:membrane"/>
    <property type="evidence" value="ECO:0007669"/>
    <property type="project" value="UniProtKB-SubCell"/>
</dbReference>
<keyword evidence="10" id="KW-0675">Receptor</keyword>
<keyword evidence="10" id="KW-0808">Transferase</keyword>
<dbReference type="GO" id="GO:0004672">
    <property type="term" value="F:protein kinase activity"/>
    <property type="evidence" value="ECO:0007669"/>
    <property type="project" value="InterPro"/>
</dbReference>
<feature type="transmembrane region" description="Helical" evidence="8">
    <location>
        <begin position="12"/>
        <end position="39"/>
    </location>
</feature>
<evidence type="ECO:0000259" key="9">
    <source>
        <dbReference type="PROSITE" id="PS50011"/>
    </source>
</evidence>
<dbReference type="EMBL" id="QZWG01000019">
    <property type="protein sequence ID" value="RZB47061.1"/>
    <property type="molecule type" value="Genomic_DNA"/>
</dbReference>
<dbReference type="Gene3D" id="3.80.10.10">
    <property type="entry name" value="Ribonuclease Inhibitor"/>
    <property type="match status" value="2"/>
</dbReference>
<evidence type="ECO:0000256" key="4">
    <source>
        <dbReference type="ARBA" id="ARBA00022737"/>
    </source>
</evidence>
<organism evidence="10 11">
    <name type="scientific">Glycine soja</name>
    <name type="common">Wild soybean</name>
    <dbReference type="NCBI Taxonomy" id="3848"/>
    <lineage>
        <taxon>Eukaryota</taxon>
        <taxon>Viridiplantae</taxon>
        <taxon>Streptophyta</taxon>
        <taxon>Embryophyta</taxon>
        <taxon>Tracheophyta</taxon>
        <taxon>Spermatophyta</taxon>
        <taxon>Magnoliopsida</taxon>
        <taxon>eudicotyledons</taxon>
        <taxon>Gunneridae</taxon>
        <taxon>Pentapetalae</taxon>
        <taxon>rosids</taxon>
        <taxon>fabids</taxon>
        <taxon>Fabales</taxon>
        <taxon>Fabaceae</taxon>
        <taxon>Papilionoideae</taxon>
        <taxon>50 kb inversion clade</taxon>
        <taxon>NPAAA clade</taxon>
        <taxon>indigoferoid/millettioid clade</taxon>
        <taxon>Phaseoleae</taxon>
        <taxon>Glycine</taxon>
        <taxon>Glycine subgen. Soja</taxon>
    </lineage>
</organism>
<dbReference type="PANTHER" id="PTHR48056:SF61">
    <property type="entry name" value="PROTEIN KINASE DOMAIN-CONTAINING PROTEIN"/>
    <property type="match status" value="1"/>
</dbReference>
<keyword evidence="6 8" id="KW-0472">Membrane</keyword>
<feature type="transmembrane region" description="Helical" evidence="8">
    <location>
        <begin position="448"/>
        <end position="470"/>
    </location>
</feature>
<name>A0A445FDY2_GLYSO</name>
<dbReference type="Pfam" id="PF07714">
    <property type="entry name" value="PK_Tyr_Ser-Thr"/>
    <property type="match status" value="1"/>
</dbReference>
<comment type="caution">
    <text evidence="10">The sequence shown here is derived from an EMBL/GenBank/DDBJ whole genome shotgun (WGS) entry which is preliminary data.</text>
</comment>
<reference evidence="10 11" key="1">
    <citation type="submission" date="2018-09" db="EMBL/GenBank/DDBJ databases">
        <title>A high-quality reference genome of wild soybean provides a powerful tool to mine soybean genomes.</title>
        <authorList>
            <person name="Xie M."/>
            <person name="Chung C.Y.L."/>
            <person name="Li M.-W."/>
            <person name="Wong F.-L."/>
            <person name="Chan T.-F."/>
            <person name="Lam H.-M."/>
        </authorList>
    </citation>
    <scope>NUCLEOTIDE SEQUENCE [LARGE SCALE GENOMIC DNA]</scope>
    <source>
        <strain evidence="11">cv. W05</strain>
        <tissue evidence="10">Hypocotyl of etiolated seedlings</tissue>
    </source>
</reference>
<gene>
    <name evidence="10" type="ORF">D0Y65_050909</name>
</gene>
<keyword evidence="7" id="KW-0325">Glycoprotein</keyword>
<dbReference type="InterPro" id="IPR032675">
    <property type="entry name" value="LRR_dom_sf"/>
</dbReference>
<keyword evidence="10" id="KW-0418">Kinase</keyword>
<evidence type="ECO:0000313" key="10">
    <source>
        <dbReference type="EMBL" id="RZB47061.1"/>
    </source>
</evidence>
<keyword evidence="11" id="KW-1185">Reference proteome</keyword>
<comment type="subcellular location">
    <subcellularLocation>
        <location evidence="1">Membrane</location>
    </subcellularLocation>
</comment>
<evidence type="ECO:0000256" key="5">
    <source>
        <dbReference type="ARBA" id="ARBA00022989"/>
    </source>
</evidence>
<keyword evidence="3 8" id="KW-0812">Transmembrane</keyword>
<dbReference type="AlphaFoldDB" id="A0A445FDY2"/>
<keyword evidence="5 8" id="KW-1133">Transmembrane helix</keyword>
<dbReference type="Pfam" id="PF13855">
    <property type="entry name" value="LRR_8"/>
    <property type="match status" value="2"/>
</dbReference>
<dbReference type="SMR" id="A0A445FDY2"/>
<dbReference type="FunFam" id="3.80.10.10:FF:000380">
    <property type="entry name" value="Putative inactive leucine-rich repeat receptor-like protein kinase"/>
    <property type="match status" value="1"/>
</dbReference>
<protein>
    <submittedName>
        <fullName evidence="10">Putative inactive leucine-rich repeat receptor-like protein kinase isoform B</fullName>
    </submittedName>
</protein>
<dbReference type="InterPro" id="IPR001611">
    <property type="entry name" value="Leu-rich_rpt"/>
</dbReference>
<evidence type="ECO:0000256" key="7">
    <source>
        <dbReference type="ARBA" id="ARBA00023180"/>
    </source>
</evidence>
<dbReference type="Gene3D" id="3.30.200.20">
    <property type="entry name" value="Phosphorylase Kinase, domain 1"/>
    <property type="match status" value="1"/>
</dbReference>
<keyword evidence="4" id="KW-0677">Repeat</keyword>
<dbReference type="InterPro" id="IPR003591">
    <property type="entry name" value="Leu-rich_rpt_typical-subtyp"/>
</dbReference>
<keyword evidence="2" id="KW-0433">Leucine-rich repeat</keyword>
<dbReference type="GO" id="GO:0033612">
    <property type="term" value="F:receptor serine/threonine kinase binding"/>
    <property type="evidence" value="ECO:0007669"/>
    <property type="project" value="TreeGrafter"/>
</dbReference>
<dbReference type="SUPFAM" id="SSF56112">
    <property type="entry name" value="Protein kinase-like (PK-like)"/>
    <property type="match status" value="1"/>
</dbReference>
<feature type="transmembrane region" description="Helical" evidence="8">
    <location>
        <begin position="51"/>
        <end position="72"/>
    </location>
</feature>
<dbReference type="InterPro" id="IPR000719">
    <property type="entry name" value="Prot_kinase_dom"/>
</dbReference>
<evidence type="ECO:0000256" key="6">
    <source>
        <dbReference type="ARBA" id="ARBA00023136"/>
    </source>
</evidence>
<proteinExistence type="predicted"/>
<accession>A0A445FDY2</accession>
<evidence type="ECO:0000313" key="11">
    <source>
        <dbReference type="Proteomes" id="UP000289340"/>
    </source>
</evidence>
<feature type="domain" description="Protein kinase" evidence="9">
    <location>
        <begin position="536"/>
        <end position="804"/>
    </location>
</feature>
<evidence type="ECO:0000256" key="3">
    <source>
        <dbReference type="ARBA" id="ARBA00022692"/>
    </source>
</evidence>
<evidence type="ECO:0000256" key="1">
    <source>
        <dbReference type="ARBA" id="ARBA00004370"/>
    </source>
</evidence>
<dbReference type="Gramene" id="XM_028361403.1">
    <property type="protein sequence ID" value="XP_028217204.1"/>
    <property type="gene ID" value="LOC114399253"/>
</dbReference>
<dbReference type="FunFam" id="3.30.200.20:FF:000479">
    <property type="entry name" value="Putative inactive leucine-rich repeat receptor-like protein kinase"/>
    <property type="match status" value="1"/>
</dbReference>
<dbReference type="InterPro" id="IPR011009">
    <property type="entry name" value="Kinase-like_dom_sf"/>
</dbReference>
<dbReference type="SMART" id="SM00369">
    <property type="entry name" value="LRR_TYP"/>
    <property type="match status" value="5"/>
</dbReference>
<dbReference type="PROSITE" id="PS51450">
    <property type="entry name" value="LRR"/>
    <property type="match status" value="1"/>
</dbReference>
<dbReference type="InterPro" id="IPR050647">
    <property type="entry name" value="Plant_LRR-RLKs"/>
</dbReference>
<dbReference type="PROSITE" id="PS50011">
    <property type="entry name" value="PROTEIN_KINASE_DOM"/>
    <property type="match status" value="1"/>
</dbReference>
<dbReference type="Proteomes" id="UP000289340">
    <property type="component" value="Chromosome 19"/>
</dbReference>
<sequence length="821" mass="91089">MPLLIIFSLPKVLSLTLSYATASHLCLLVVPFLPLKLVAKFDVHIQKVWCLMLRVGSMRYFYLYLVVLTWFLSIPCTHELQLAQTQVLLQLRKYLEYPTSLQMWENYNVDLCSLPPSAHVSLKCEGNSVTELKIIGDRAVKVDKFNGPAVPNHTLSLSFSIDSFVTTLTRLTNLRVLRLVSLGIWGPLPDKIHRLSLLEVLDMSLNFLYGSVPPRMSTMVKLHTLTLDGNGLNSTMPDWFDSLTNLSVLSLKSNHLKGSFPSSLCKIRSLVDISLSHNELSGGLPDLIALSGLHVLDLRENHLDSELPLMPKAVVTILLSKNSFSGEIPNQFSELGHLQHLDLSSNHLSKMPPSSLFSLPNISYLNLASNELSGSLPQKLNCGSKLGFVDISSNKLNAGLPSCLANTSGKRVIKYGGNCLSIDSQPQRQGTYCKESSLGKKNFWKWKIAAAVAMIIVIVLVLSAFGVFFYRKYHSREMYRHQMLPKAVQDNSITGVSSEVLASARFVSQVVKLGTQATPTCRQFSIEELKEVTRNFDLSTYIGEGSLGKLYKGKLENGTYVVIRCVALSKKCSIQNLKARLDLLSKLNHPNLVSLLGHCVDGDGQDDSSGLKLHLVYEYVLNGSYRTHLSEFSSDKGLKWSDRLSILIGVAKAVHFLHTGVIPGCFRNQLKTNNILLDEHHIPKLSDYGMSMIAEEIEYLEAKGEYPKSCQREKLEDDVYNFGLILFESLVGPIASKKGEKYFLDEKTSFDSQDGRIKIVDPVVLTTCCPESLSIAISITTKCISPESSAPPSFEDVLWNLQYAAQVQATADAEQKSDSTS</sequence>
<evidence type="ECO:0000256" key="2">
    <source>
        <dbReference type="ARBA" id="ARBA00022614"/>
    </source>
</evidence>
<dbReference type="Gene3D" id="1.10.510.10">
    <property type="entry name" value="Transferase(Phosphotransferase) domain 1"/>
    <property type="match status" value="1"/>
</dbReference>
<dbReference type="InterPro" id="IPR001245">
    <property type="entry name" value="Ser-Thr/Tyr_kinase_cat_dom"/>
</dbReference>
<dbReference type="FunFam" id="3.80.10.10:FF:000155">
    <property type="entry name" value="Putative inactive leucine-rich repeat receptor-like protein kinase"/>
    <property type="match status" value="1"/>
</dbReference>
<evidence type="ECO:0000256" key="8">
    <source>
        <dbReference type="SAM" id="Phobius"/>
    </source>
</evidence>
<dbReference type="GO" id="GO:0005524">
    <property type="term" value="F:ATP binding"/>
    <property type="evidence" value="ECO:0007669"/>
    <property type="project" value="InterPro"/>
</dbReference>
<dbReference type="PANTHER" id="PTHR48056">
    <property type="entry name" value="LRR RECEPTOR-LIKE SERINE/THREONINE-PROTEIN KINASE-RELATED"/>
    <property type="match status" value="1"/>
</dbReference>